<gene>
    <name evidence="9" type="primary">MDH_1</name>
    <name evidence="9" type="ORF">CFP56_038376</name>
</gene>
<dbReference type="AlphaFoldDB" id="A0AAW0J266"/>
<proteinExistence type="inferred from homology"/>
<evidence type="ECO:0000256" key="4">
    <source>
        <dbReference type="ARBA" id="ARBA00023027"/>
    </source>
</evidence>
<feature type="domain" description="Lactate/malate dehydrogenase C-terminal" evidence="8">
    <location>
        <begin position="571"/>
        <end position="716"/>
    </location>
</feature>
<dbReference type="InterPro" id="IPR015955">
    <property type="entry name" value="Lactate_DH/Glyco_Ohase_4_C"/>
</dbReference>
<dbReference type="Pfam" id="PF00056">
    <property type="entry name" value="Ldh_1_N"/>
    <property type="match status" value="2"/>
</dbReference>
<evidence type="ECO:0000256" key="3">
    <source>
        <dbReference type="ARBA" id="ARBA00023002"/>
    </source>
</evidence>
<keyword evidence="3" id="KW-0560">Oxidoreductase</keyword>
<sequence>MREICERDHEGNRAVEVERSLVHAGGGLEQIQRKEAGGGLEQIKGKKASGGLEQIRPDPSHEWRNLSLPHPLFSSLRPDPSHDQNPCRNQCRHPRQWLSNPYDWVDEGDGQIGYAILPMIARGVMLGPDQPVTLHLFDNIKQAAEALNGIKMELIDAAFPLLKGVIATTDIVEACKDVNIAVMLGGFPRKEGMERTDMMSRNVSMCIAQASALGTHAAADCKKNITCLTRLDHNRALSQIAKRLKVHASDVKNIIIWGNHSSTHYPDVNHATFTTKNGERLVREHVADDHWLKTEFISTVQHRGLAIIKARKASSALSAASAACDHILCSDSSYGIEPGLIYSFPVKCENGKWSIVQGLKIDEFSRAKMDATAKELIKEASFAKKIKYLELLHKGHIVLVYIALYWWLIRYIWSFFKREKEPMKVLVKGQIGYAIVPMIARGIMLGPDQPVILHLLDTEQTNEALNSLKMELFGSAFPLLKQVVATNDNVEACKDVNIAIMIAGYSRKDGMDTKDLMSKNVSIYKDVASVLEQHAAADCKVLVVTNPANTNALILKQFAPSIPEENITCLTRLDHNIALSLISEKIKVPVSNVKNIIIWGNHYLNQYPDINHATVTIKNEEKPVKERIGDDHWLKTEFITNVQQRGVAWNRSQKATNSALSCASAACDHIHDWVYGTPKGKWVSMGVYSDGSYGIPKDIIYSFPVKCEKGKWSIVQGKFCGFYML</sequence>
<evidence type="ECO:0000256" key="1">
    <source>
        <dbReference type="ARBA" id="ARBA00009613"/>
    </source>
</evidence>
<dbReference type="FunFam" id="3.40.50.720:FF:000010">
    <property type="entry name" value="Malate dehydrogenase"/>
    <property type="match status" value="2"/>
</dbReference>
<dbReference type="PROSITE" id="PS00068">
    <property type="entry name" value="MDH"/>
    <property type="match status" value="1"/>
</dbReference>
<evidence type="ECO:0000259" key="8">
    <source>
        <dbReference type="Pfam" id="PF02866"/>
    </source>
</evidence>
<dbReference type="FunFam" id="3.90.110.10:FF:000002">
    <property type="entry name" value="Malate dehydrogenase"/>
    <property type="match status" value="1"/>
</dbReference>
<dbReference type="EMBL" id="PKMF04000721">
    <property type="protein sequence ID" value="KAK7820880.1"/>
    <property type="molecule type" value="Genomic_DNA"/>
</dbReference>
<feature type="compositionally biased region" description="Basic and acidic residues" evidence="6">
    <location>
        <begin position="55"/>
        <end position="64"/>
    </location>
</feature>
<dbReference type="Gene3D" id="3.40.50.720">
    <property type="entry name" value="NAD(P)-binding Rossmann-like Domain"/>
    <property type="match status" value="2"/>
</dbReference>
<dbReference type="Gene3D" id="3.90.110.10">
    <property type="entry name" value="Lactate dehydrogenase/glycoside hydrolase, family 4, C-terminal"/>
    <property type="match status" value="2"/>
</dbReference>
<dbReference type="InterPro" id="IPR036291">
    <property type="entry name" value="NAD(P)-bd_dom_sf"/>
</dbReference>
<comment type="similarity">
    <text evidence="1">Belongs to the LDH/MDH superfamily. MDH type 2 family.</text>
</comment>
<reference evidence="9 10" key="1">
    <citation type="journal article" date="2018" name="Sci. Data">
        <title>The draft genome sequence of cork oak.</title>
        <authorList>
            <person name="Ramos A.M."/>
            <person name="Usie A."/>
            <person name="Barbosa P."/>
            <person name="Barros P.M."/>
            <person name="Capote T."/>
            <person name="Chaves I."/>
            <person name="Simoes F."/>
            <person name="Abreu I."/>
            <person name="Carrasquinho I."/>
            <person name="Faro C."/>
            <person name="Guimaraes J.B."/>
            <person name="Mendonca D."/>
            <person name="Nobrega F."/>
            <person name="Rodrigues L."/>
            <person name="Saibo N.J.M."/>
            <person name="Varela M.C."/>
            <person name="Egas C."/>
            <person name="Matos J."/>
            <person name="Miguel C.M."/>
            <person name="Oliveira M.M."/>
            <person name="Ricardo C.P."/>
            <person name="Goncalves S."/>
        </authorList>
    </citation>
    <scope>NUCLEOTIDE SEQUENCE [LARGE SCALE GENOMIC DNA]</scope>
    <source>
        <strain evidence="10">cv. HL8</strain>
    </source>
</reference>
<organism evidence="9 10">
    <name type="scientific">Quercus suber</name>
    <name type="common">Cork oak</name>
    <dbReference type="NCBI Taxonomy" id="58331"/>
    <lineage>
        <taxon>Eukaryota</taxon>
        <taxon>Viridiplantae</taxon>
        <taxon>Streptophyta</taxon>
        <taxon>Embryophyta</taxon>
        <taxon>Tracheophyta</taxon>
        <taxon>Spermatophyta</taxon>
        <taxon>Magnoliopsida</taxon>
        <taxon>eudicotyledons</taxon>
        <taxon>Gunneridae</taxon>
        <taxon>Pentapetalae</taxon>
        <taxon>rosids</taxon>
        <taxon>fabids</taxon>
        <taxon>Fagales</taxon>
        <taxon>Fagaceae</taxon>
        <taxon>Quercus</taxon>
    </lineage>
</organism>
<dbReference type="GO" id="GO:0030060">
    <property type="term" value="F:L-malate dehydrogenase (NAD+) activity"/>
    <property type="evidence" value="ECO:0007669"/>
    <property type="project" value="UniProtKB-EC"/>
</dbReference>
<dbReference type="SUPFAM" id="SSF56327">
    <property type="entry name" value="LDH C-terminal domain-like"/>
    <property type="match status" value="2"/>
</dbReference>
<dbReference type="Pfam" id="PF02866">
    <property type="entry name" value="Ldh_1_C"/>
    <property type="match status" value="2"/>
</dbReference>
<feature type="domain" description="Lactate/malate dehydrogenase N-terminal" evidence="7">
    <location>
        <begin position="425"/>
        <end position="567"/>
    </location>
</feature>
<evidence type="ECO:0000256" key="5">
    <source>
        <dbReference type="ARBA" id="ARBA00048313"/>
    </source>
</evidence>
<dbReference type="InterPro" id="IPR001236">
    <property type="entry name" value="Lactate/malate_DH_N"/>
</dbReference>
<evidence type="ECO:0000256" key="6">
    <source>
        <dbReference type="SAM" id="MobiDB-lite"/>
    </source>
</evidence>
<name>A0AAW0J266_QUESU</name>
<evidence type="ECO:0000259" key="7">
    <source>
        <dbReference type="Pfam" id="PF00056"/>
    </source>
</evidence>
<comment type="caution">
    <text evidence="9">The sequence shown here is derived from an EMBL/GenBank/DDBJ whole genome shotgun (WGS) entry which is preliminary data.</text>
</comment>
<evidence type="ECO:0000256" key="2">
    <source>
        <dbReference type="ARBA" id="ARBA00012995"/>
    </source>
</evidence>
<accession>A0AAW0J266</accession>
<feature type="region of interest" description="Disordered" evidence="6">
    <location>
        <begin position="35"/>
        <end position="89"/>
    </location>
</feature>
<evidence type="ECO:0000313" key="10">
    <source>
        <dbReference type="Proteomes" id="UP000237347"/>
    </source>
</evidence>
<feature type="domain" description="Lactate/malate dehydrogenase C-terminal" evidence="8">
    <location>
        <begin position="229"/>
        <end position="380"/>
    </location>
</feature>
<dbReference type="InterPro" id="IPR010945">
    <property type="entry name" value="Malate_DH_type2"/>
</dbReference>
<dbReference type="Proteomes" id="UP000237347">
    <property type="component" value="Unassembled WGS sequence"/>
</dbReference>
<feature type="domain" description="Lactate/malate dehydrogenase N-terminal" evidence="7">
    <location>
        <begin position="108"/>
        <end position="221"/>
    </location>
</feature>
<dbReference type="NCBIfam" id="NF003916">
    <property type="entry name" value="PRK05442.1"/>
    <property type="match status" value="1"/>
</dbReference>
<dbReference type="NCBIfam" id="TIGR01759">
    <property type="entry name" value="MalateDH-SF1"/>
    <property type="match status" value="1"/>
</dbReference>
<evidence type="ECO:0000313" key="9">
    <source>
        <dbReference type="EMBL" id="KAK7820880.1"/>
    </source>
</evidence>
<keyword evidence="4" id="KW-0520">NAD</keyword>
<keyword evidence="10" id="KW-1185">Reference proteome</keyword>
<protein>
    <recommendedName>
        <fullName evidence="2">malate dehydrogenase</fullName>
        <ecNumber evidence="2">1.1.1.37</ecNumber>
    </recommendedName>
</protein>
<dbReference type="PANTHER" id="PTHR23382">
    <property type="entry name" value="MALATE DEHYDROGENASE"/>
    <property type="match status" value="1"/>
</dbReference>
<comment type="catalytic activity">
    <reaction evidence="5">
        <text>(S)-malate + NAD(+) = oxaloacetate + NADH + H(+)</text>
        <dbReference type="Rhea" id="RHEA:21432"/>
        <dbReference type="ChEBI" id="CHEBI:15378"/>
        <dbReference type="ChEBI" id="CHEBI:15589"/>
        <dbReference type="ChEBI" id="CHEBI:16452"/>
        <dbReference type="ChEBI" id="CHEBI:57540"/>
        <dbReference type="ChEBI" id="CHEBI:57945"/>
        <dbReference type="EC" id="1.1.1.37"/>
    </reaction>
</comment>
<dbReference type="SUPFAM" id="SSF51735">
    <property type="entry name" value="NAD(P)-binding Rossmann-fold domains"/>
    <property type="match status" value="2"/>
</dbReference>
<dbReference type="InterPro" id="IPR001252">
    <property type="entry name" value="Malate_DH_AS"/>
</dbReference>
<dbReference type="GO" id="GO:0006108">
    <property type="term" value="P:malate metabolic process"/>
    <property type="evidence" value="ECO:0007669"/>
    <property type="project" value="InterPro"/>
</dbReference>
<dbReference type="InterPro" id="IPR022383">
    <property type="entry name" value="Lactate/malate_DH_C"/>
</dbReference>
<dbReference type="EC" id="1.1.1.37" evidence="2"/>